<dbReference type="Proteomes" id="UP000548685">
    <property type="component" value="Unassembled WGS sequence"/>
</dbReference>
<reference evidence="2 5" key="2">
    <citation type="submission" date="2020-08" db="EMBL/GenBank/DDBJ databases">
        <title>Genomic Encyclopedia of Type Strains, Phase IV (KMG-IV): sequencing the most valuable type-strain genomes for metagenomic binning, comparative biology and taxonomic classification.</title>
        <authorList>
            <person name="Goeker M."/>
        </authorList>
    </citation>
    <scope>NUCLEOTIDE SEQUENCE [LARGE SCALE GENOMIC DNA]</scope>
    <source>
        <strain evidence="2 5">DSM 8510</strain>
    </source>
</reference>
<dbReference type="RefSeq" id="WP_160760613.1">
    <property type="nucleotide sequence ID" value="NZ_BAAADZ010000010.1"/>
</dbReference>
<keyword evidence="1" id="KW-0732">Signal</keyword>
<feature type="signal peptide" evidence="1">
    <location>
        <begin position="1"/>
        <end position="38"/>
    </location>
</feature>
<accession>A0A6I4UM14</accession>
<dbReference type="Proteomes" id="UP000430021">
    <property type="component" value="Unassembled WGS sequence"/>
</dbReference>
<sequence length="105" mass="11192">MTRTESRSRLLIAGTLSIANLALVGSLALAGLAAPAHAQGQNREAIVKTSKAAPCPSGWRHPDGSTSVCEPMGTIAPKVYAKKEKETCADGYYEVYRVWCSTKKP</sequence>
<evidence type="ECO:0000313" key="3">
    <source>
        <dbReference type="EMBL" id="MXP38459.1"/>
    </source>
</evidence>
<proteinExistence type="predicted"/>
<reference evidence="3 4" key="1">
    <citation type="submission" date="2019-12" db="EMBL/GenBank/DDBJ databases">
        <title>Genomic-based taxomic classification of the family Erythrobacteraceae.</title>
        <authorList>
            <person name="Xu L."/>
        </authorList>
    </citation>
    <scope>NUCLEOTIDE SEQUENCE [LARGE SCALE GENOMIC DNA]</scope>
    <source>
        <strain evidence="3 4">JCM 10282</strain>
    </source>
</reference>
<comment type="caution">
    <text evidence="3">The sequence shown here is derived from an EMBL/GenBank/DDBJ whole genome shotgun (WGS) entry which is preliminary data.</text>
</comment>
<organism evidence="3 4">
    <name type="scientific">Erythrobacter ramosus</name>
    <dbReference type="NCBI Taxonomy" id="35811"/>
    <lineage>
        <taxon>Bacteria</taxon>
        <taxon>Pseudomonadati</taxon>
        <taxon>Pseudomonadota</taxon>
        <taxon>Alphaproteobacteria</taxon>
        <taxon>Sphingomonadales</taxon>
        <taxon>Erythrobacteraceae</taxon>
        <taxon>Erythrobacter/Porphyrobacter group</taxon>
        <taxon>Erythrobacter</taxon>
    </lineage>
</organism>
<keyword evidence="5" id="KW-1185">Reference proteome</keyword>
<evidence type="ECO:0000313" key="4">
    <source>
        <dbReference type="Proteomes" id="UP000430021"/>
    </source>
</evidence>
<evidence type="ECO:0000313" key="5">
    <source>
        <dbReference type="Proteomes" id="UP000548685"/>
    </source>
</evidence>
<gene>
    <name evidence="2" type="ORF">FHS52_002431</name>
    <name evidence="3" type="ORF">GRI59_07505</name>
</gene>
<dbReference type="AlphaFoldDB" id="A0A6I4UM14"/>
<dbReference type="EMBL" id="JACICE010000002">
    <property type="protein sequence ID" value="MBB3776462.1"/>
    <property type="molecule type" value="Genomic_DNA"/>
</dbReference>
<dbReference type="EMBL" id="WTYB01000002">
    <property type="protein sequence ID" value="MXP38459.1"/>
    <property type="molecule type" value="Genomic_DNA"/>
</dbReference>
<evidence type="ECO:0000313" key="2">
    <source>
        <dbReference type="EMBL" id="MBB3776462.1"/>
    </source>
</evidence>
<feature type="chain" id="PRO_5026284952" evidence="1">
    <location>
        <begin position="39"/>
        <end position="105"/>
    </location>
</feature>
<dbReference type="OrthoDB" id="7595434at2"/>
<evidence type="ECO:0000256" key="1">
    <source>
        <dbReference type="SAM" id="SignalP"/>
    </source>
</evidence>
<name>A0A6I4UM14_9SPHN</name>
<protein>
    <submittedName>
        <fullName evidence="3">Uncharacterized protein</fullName>
    </submittedName>
</protein>